<dbReference type="SUPFAM" id="SSF47413">
    <property type="entry name" value="lambda repressor-like DNA-binding domains"/>
    <property type="match status" value="1"/>
</dbReference>
<dbReference type="PANTHER" id="PTHR46558:SF11">
    <property type="entry name" value="HTH-TYPE TRANSCRIPTIONAL REGULATOR XRE"/>
    <property type="match status" value="1"/>
</dbReference>
<dbReference type="CDD" id="cd00093">
    <property type="entry name" value="HTH_XRE"/>
    <property type="match status" value="1"/>
</dbReference>
<dbReference type="Gene3D" id="1.10.260.40">
    <property type="entry name" value="lambda repressor-like DNA-binding domains"/>
    <property type="match status" value="1"/>
</dbReference>
<reference evidence="3 4" key="1">
    <citation type="submission" date="2015-09" db="EMBL/GenBank/DDBJ databases">
        <authorList>
            <consortium name="Pathogen Informatics"/>
        </authorList>
    </citation>
    <scope>NUCLEOTIDE SEQUENCE [LARGE SCALE GENOMIC DNA]</scope>
    <source>
        <strain evidence="3 4">2789STDY5834855</strain>
    </source>
</reference>
<accession>A0A174HLJ4</accession>
<dbReference type="EMBL" id="CYZV01000048">
    <property type="protein sequence ID" value="CUO75823.1"/>
    <property type="molecule type" value="Genomic_DNA"/>
</dbReference>
<sequence length="150" mass="17283">MEIGNRIKEARKEKGLTQKALAEKLDVSTITIQNYENGRRKPNIEMIKKIAEVLGVSQYKLMTGKSIFDGVGGIQESFKQVINFGIEQSTDCRMDKILILKQYIRRLAEDKNIELSNNELSEIVKFLSPVIDPLLEHKLNEILERHKKEK</sequence>
<proteinExistence type="predicted"/>
<dbReference type="Pfam" id="PF01381">
    <property type="entry name" value="HTH_3"/>
    <property type="match status" value="1"/>
</dbReference>
<protein>
    <submittedName>
        <fullName evidence="3">MerR family transcriptional regulator</fullName>
    </submittedName>
</protein>
<dbReference type="PROSITE" id="PS50943">
    <property type="entry name" value="HTH_CROC1"/>
    <property type="match status" value="1"/>
</dbReference>
<dbReference type="RefSeq" id="WP_070102642.1">
    <property type="nucleotide sequence ID" value="NZ_CYZV01000048.1"/>
</dbReference>
<name>A0A174HLJ4_9CLOT</name>
<evidence type="ECO:0000313" key="3">
    <source>
        <dbReference type="EMBL" id="CUO75823.1"/>
    </source>
</evidence>
<dbReference type="InterPro" id="IPR010982">
    <property type="entry name" value="Lambda_DNA-bd_dom_sf"/>
</dbReference>
<dbReference type="InterPro" id="IPR001387">
    <property type="entry name" value="Cro/C1-type_HTH"/>
</dbReference>
<keyword evidence="1" id="KW-0238">DNA-binding</keyword>
<evidence type="ECO:0000259" key="2">
    <source>
        <dbReference type="PROSITE" id="PS50943"/>
    </source>
</evidence>
<gene>
    <name evidence="3" type="primary">immR_4</name>
    <name evidence="3" type="ORF">ERS852470_03284</name>
</gene>
<dbReference type="AlphaFoldDB" id="A0A174HLJ4"/>
<organism evidence="3 4">
    <name type="scientific">Clostridium disporicum</name>
    <dbReference type="NCBI Taxonomy" id="84024"/>
    <lineage>
        <taxon>Bacteria</taxon>
        <taxon>Bacillati</taxon>
        <taxon>Bacillota</taxon>
        <taxon>Clostridia</taxon>
        <taxon>Eubacteriales</taxon>
        <taxon>Clostridiaceae</taxon>
        <taxon>Clostridium</taxon>
    </lineage>
</organism>
<evidence type="ECO:0000313" key="4">
    <source>
        <dbReference type="Proteomes" id="UP000095558"/>
    </source>
</evidence>
<feature type="domain" description="HTH cro/C1-type" evidence="2">
    <location>
        <begin position="7"/>
        <end position="61"/>
    </location>
</feature>
<dbReference type="GO" id="GO:0003677">
    <property type="term" value="F:DNA binding"/>
    <property type="evidence" value="ECO:0007669"/>
    <property type="project" value="UniProtKB-KW"/>
</dbReference>
<dbReference type="SMART" id="SM00530">
    <property type="entry name" value="HTH_XRE"/>
    <property type="match status" value="1"/>
</dbReference>
<evidence type="ECO:0000256" key="1">
    <source>
        <dbReference type="ARBA" id="ARBA00023125"/>
    </source>
</evidence>
<dbReference type="Proteomes" id="UP000095558">
    <property type="component" value="Unassembled WGS sequence"/>
</dbReference>
<dbReference type="PANTHER" id="PTHR46558">
    <property type="entry name" value="TRACRIPTIONAL REGULATORY PROTEIN-RELATED-RELATED"/>
    <property type="match status" value="1"/>
</dbReference>